<evidence type="ECO:0000259" key="5">
    <source>
        <dbReference type="PROSITE" id="PS51737"/>
    </source>
</evidence>
<evidence type="ECO:0000256" key="2">
    <source>
        <dbReference type="ARBA" id="ARBA00023172"/>
    </source>
</evidence>
<keyword evidence="3" id="KW-0175">Coiled coil</keyword>
<dbReference type="GO" id="GO:0000150">
    <property type="term" value="F:DNA strand exchange activity"/>
    <property type="evidence" value="ECO:0007669"/>
    <property type="project" value="InterPro"/>
</dbReference>
<organism evidence="6 7">
    <name type="scientific">Aquimarina muelleri</name>
    <dbReference type="NCBI Taxonomy" id="279356"/>
    <lineage>
        <taxon>Bacteria</taxon>
        <taxon>Pseudomonadati</taxon>
        <taxon>Bacteroidota</taxon>
        <taxon>Flavobacteriia</taxon>
        <taxon>Flavobacteriales</taxon>
        <taxon>Flavobacteriaceae</taxon>
        <taxon>Aquimarina</taxon>
    </lineage>
</organism>
<dbReference type="Proteomes" id="UP000601108">
    <property type="component" value="Unassembled WGS sequence"/>
</dbReference>
<protein>
    <submittedName>
        <fullName evidence="6">Serine type site-specific recombinase</fullName>
    </submittedName>
</protein>
<dbReference type="PANTHER" id="PTHR30461">
    <property type="entry name" value="DNA-INVERTASE FROM LAMBDOID PROPHAGE"/>
    <property type="match status" value="1"/>
</dbReference>
<dbReference type="Pfam" id="PF07508">
    <property type="entry name" value="Recombinase"/>
    <property type="match status" value="1"/>
</dbReference>
<feature type="coiled-coil region" evidence="3">
    <location>
        <begin position="370"/>
        <end position="400"/>
    </location>
</feature>
<dbReference type="Gene3D" id="3.40.50.1390">
    <property type="entry name" value="Resolvase, N-terminal catalytic domain"/>
    <property type="match status" value="1"/>
</dbReference>
<dbReference type="InterPro" id="IPR006119">
    <property type="entry name" value="Resolv_N"/>
</dbReference>
<dbReference type="SUPFAM" id="SSF53041">
    <property type="entry name" value="Resolvase-like"/>
    <property type="match status" value="1"/>
</dbReference>
<evidence type="ECO:0000313" key="6">
    <source>
        <dbReference type="EMBL" id="GGX12736.1"/>
    </source>
</evidence>
<keyword evidence="2" id="KW-0233">DNA recombination</keyword>
<gene>
    <name evidence="6" type="ORF">GCM10007384_13170</name>
</gene>
<dbReference type="PANTHER" id="PTHR30461:SF2">
    <property type="entry name" value="SERINE RECOMBINASE PINE-RELATED"/>
    <property type="match status" value="1"/>
</dbReference>
<reference evidence="6 7" key="1">
    <citation type="journal article" date="2014" name="Int. J. Syst. Evol. Microbiol.">
        <title>Complete genome sequence of Corynebacterium casei LMG S-19264T (=DSM 44701T), isolated from a smear-ripened cheese.</title>
        <authorList>
            <consortium name="US DOE Joint Genome Institute (JGI-PGF)"/>
            <person name="Walter F."/>
            <person name="Albersmeier A."/>
            <person name="Kalinowski J."/>
            <person name="Ruckert C."/>
        </authorList>
    </citation>
    <scope>NUCLEOTIDE SEQUENCE [LARGE SCALE GENOMIC DNA]</scope>
    <source>
        <strain evidence="6 7">KCTC 12285</strain>
    </source>
</reference>
<keyword evidence="1" id="KW-0238">DNA-binding</keyword>
<dbReference type="Pfam" id="PF00239">
    <property type="entry name" value="Resolvase"/>
    <property type="match status" value="1"/>
</dbReference>
<dbReference type="PROSITE" id="PS51736">
    <property type="entry name" value="RECOMBINASES_3"/>
    <property type="match status" value="1"/>
</dbReference>
<evidence type="ECO:0000256" key="3">
    <source>
        <dbReference type="SAM" id="Coils"/>
    </source>
</evidence>
<dbReference type="InterPro" id="IPR036162">
    <property type="entry name" value="Resolvase-like_N_sf"/>
</dbReference>
<comment type="caution">
    <text evidence="6">The sequence shown here is derived from an EMBL/GenBank/DDBJ whole genome shotgun (WGS) entry which is preliminary data.</text>
</comment>
<dbReference type="InterPro" id="IPR038109">
    <property type="entry name" value="DNA_bind_recomb_sf"/>
</dbReference>
<dbReference type="PROSITE" id="PS51737">
    <property type="entry name" value="RECOMBINASE_DNA_BIND"/>
    <property type="match status" value="1"/>
</dbReference>
<dbReference type="SMART" id="SM00857">
    <property type="entry name" value="Resolvase"/>
    <property type="match status" value="1"/>
</dbReference>
<feature type="domain" description="Resolvase/invertase-type recombinase catalytic" evidence="4">
    <location>
        <begin position="24"/>
        <end position="174"/>
    </location>
</feature>
<dbReference type="EMBL" id="BMWS01000006">
    <property type="protein sequence ID" value="GGX12736.1"/>
    <property type="molecule type" value="Genomic_DNA"/>
</dbReference>
<accession>A0A918N3E7</accession>
<feature type="domain" description="Recombinase" evidence="5">
    <location>
        <begin position="181"/>
        <end position="287"/>
    </location>
</feature>
<dbReference type="Gene3D" id="3.90.1750.20">
    <property type="entry name" value="Putative Large Serine Recombinase, Chain B, Domain 2"/>
    <property type="match status" value="1"/>
</dbReference>
<proteinExistence type="predicted"/>
<keyword evidence="7" id="KW-1185">Reference proteome</keyword>
<evidence type="ECO:0000259" key="4">
    <source>
        <dbReference type="PROSITE" id="PS51736"/>
    </source>
</evidence>
<dbReference type="AlphaFoldDB" id="A0A918N3E7"/>
<sequence>MENLRVFQKFGNKSKNQKIVQTNRAVIYTRVSTKEQAMNNASLETQKTYCEDYAHKNGLQVISYFGGTYESAKRDDRIEFQKMLRYVKNKNNKISFILVYAYDRFSRTGGSSIGLSEELKTKGINILSVSQPIDFSNDISSIVCENLFHMNSHISNMNSRNKIITGMKSKLSKGYWINTLPFGYTNLNPGKGKAPNIVINEDGKLLKLAFQWKLHKDMTYREIAERLQRKGLKIRSKKLSDYFRNPFYCGVIVHNLLDEPILGKHEPLISRREFAKINDLLYQNGKKYTKDDENLPLKQFITAVSCGTKYTGYLVKRKNLYYYKNNRIGSKENRSAKVMHQKFEEVLRQIQIKDKKYIAPMKEIMKYVFIKEHEEQLKEYDIQQKKSKEIEKKLEVLEERFVFREITDEQFHKFEAKLKQELNTIQVYNTKNTFNLSNLEKSINLALQLSCNLQELWNLGDLETKKAVQHMVFPEGILFDYENDCYRTQRINSLFGIIPSLSNNFDKNKNGITPKNKELSRLVLKVGIEPTRPKSLDFESSASTNSAT</sequence>
<evidence type="ECO:0000313" key="7">
    <source>
        <dbReference type="Proteomes" id="UP000601108"/>
    </source>
</evidence>
<name>A0A918N3E7_9FLAO</name>
<dbReference type="InterPro" id="IPR050639">
    <property type="entry name" value="SSR_resolvase"/>
</dbReference>
<dbReference type="GO" id="GO:0003677">
    <property type="term" value="F:DNA binding"/>
    <property type="evidence" value="ECO:0007669"/>
    <property type="project" value="UniProtKB-KW"/>
</dbReference>
<evidence type="ECO:0000256" key="1">
    <source>
        <dbReference type="ARBA" id="ARBA00023125"/>
    </source>
</evidence>
<dbReference type="CDD" id="cd00338">
    <property type="entry name" value="Ser_Recombinase"/>
    <property type="match status" value="1"/>
</dbReference>
<dbReference type="InterPro" id="IPR011109">
    <property type="entry name" value="DNA_bind_recombinase_dom"/>
</dbReference>